<keyword evidence="3" id="KW-0472">Membrane</keyword>
<evidence type="ECO:0000256" key="3">
    <source>
        <dbReference type="SAM" id="Phobius"/>
    </source>
</evidence>
<feature type="transmembrane region" description="Helical" evidence="3">
    <location>
        <begin position="27"/>
        <end position="46"/>
    </location>
</feature>
<reference evidence="4 5" key="1">
    <citation type="submission" date="2022-07" db="EMBL/GenBank/DDBJ databases">
        <title>Methylomonas rivi sp. nov., Methylomonas rosea sp. nov., Methylomonas aureus sp. nov. and Methylomonas subterranea sp. nov., four novel methanotrophs isolated from a freshwater creek and the deep terrestrial subsurface.</title>
        <authorList>
            <person name="Abin C."/>
            <person name="Sankaranarayanan K."/>
            <person name="Garner C."/>
            <person name="Sindelar R."/>
            <person name="Kotary K."/>
            <person name="Garner R."/>
            <person name="Barclay S."/>
            <person name="Lawson P."/>
            <person name="Krumholz L."/>
        </authorList>
    </citation>
    <scope>NUCLEOTIDE SEQUENCE [LARGE SCALE GENOMIC DNA]</scope>
    <source>
        <strain evidence="4 5">WSC-6</strain>
    </source>
</reference>
<protein>
    <submittedName>
        <fullName evidence="4">Uncharacterized protein</fullName>
    </submittedName>
</protein>
<keyword evidence="5" id="KW-1185">Reference proteome</keyword>
<keyword evidence="3" id="KW-0812">Transmembrane</keyword>
<proteinExistence type="predicted"/>
<sequence length="437" mass="47166">METVQKLVPFFEELLQQWYQLTLHNREYAICLAVSVWLLTAIFYSIRIGFLKRNIVQINKAKDQTQAGLDEANQQLATLQQQLAEAAERVTAAEQAARAESQRAADNELRLNTSNRLLAGSLVNLVDCFELNLHNLPAADAENLLPEYEAVIARVADRFQNEQQAKTQLQLNLHAETAKLAEKDMLIGSLENRLDTQTQQLVKLELAVEQYEAAQKQLEQDKLQLAQQLQHRHADVPRQQAYEKPAAAAAVAQAPAQTAVQQAPEPVKPPETGPVAPAIKPEPAPVTPKPQAAVSKASAAESAKPAAGHKMKGLFGRAMDKFSKMDEKLGSPGKAVIEAEAAEVADMPAVAEARVEALEQAEPVKNTQPDKGLNDRLSGLLGGFKKSPPQPAKTEAESASAPAAAQETEAEAGKPAGKANKAASQLSGLFGGFKAKK</sequence>
<dbReference type="RefSeq" id="WP_256613864.1">
    <property type="nucleotide sequence ID" value="NZ_JANIBK010000010.1"/>
</dbReference>
<evidence type="ECO:0000313" key="5">
    <source>
        <dbReference type="Proteomes" id="UP001524586"/>
    </source>
</evidence>
<accession>A0ABT1U256</accession>
<feature type="coiled-coil region" evidence="1">
    <location>
        <begin position="55"/>
        <end position="103"/>
    </location>
</feature>
<feature type="coiled-coil region" evidence="1">
    <location>
        <begin position="187"/>
        <end position="231"/>
    </location>
</feature>
<feature type="region of interest" description="Disordered" evidence="2">
    <location>
        <begin position="261"/>
        <end position="292"/>
    </location>
</feature>
<evidence type="ECO:0000313" key="4">
    <source>
        <dbReference type="EMBL" id="MCQ8127535.1"/>
    </source>
</evidence>
<feature type="compositionally biased region" description="Low complexity" evidence="2">
    <location>
        <begin position="397"/>
        <end position="423"/>
    </location>
</feature>
<gene>
    <name evidence="4" type="ORF">NP596_03605</name>
</gene>
<comment type="caution">
    <text evidence="4">The sequence shown here is derived from an EMBL/GenBank/DDBJ whole genome shotgun (WGS) entry which is preliminary data.</text>
</comment>
<name>A0ABT1U256_9GAMM</name>
<organism evidence="4 5">
    <name type="scientific">Methylomonas rivi</name>
    <dbReference type="NCBI Taxonomy" id="2952226"/>
    <lineage>
        <taxon>Bacteria</taxon>
        <taxon>Pseudomonadati</taxon>
        <taxon>Pseudomonadota</taxon>
        <taxon>Gammaproteobacteria</taxon>
        <taxon>Methylococcales</taxon>
        <taxon>Methylococcaceae</taxon>
        <taxon>Methylomonas</taxon>
    </lineage>
</organism>
<keyword evidence="3" id="KW-1133">Transmembrane helix</keyword>
<dbReference type="Proteomes" id="UP001524586">
    <property type="component" value="Unassembled WGS sequence"/>
</dbReference>
<evidence type="ECO:0000256" key="2">
    <source>
        <dbReference type="SAM" id="MobiDB-lite"/>
    </source>
</evidence>
<keyword evidence="1" id="KW-0175">Coiled coil</keyword>
<dbReference type="EMBL" id="JANIBK010000010">
    <property type="protein sequence ID" value="MCQ8127535.1"/>
    <property type="molecule type" value="Genomic_DNA"/>
</dbReference>
<evidence type="ECO:0000256" key="1">
    <source>
        <dbReference type="SAM" id="Coils"/>
    </source>
</evidence>
<feature type="region of interest" description="Disordered" evidence="2">
    <location>
        <begin position="360"/>
        <end position="425"/>
    </location>
</feature>